<dbReference type="AlphaFoldDB" id="A0A1G1XK71"/>
<gene>
    <name evidence="5" type="primary">fmt</name>
    <name evidence="8" type="ORF">A2570_03390</name>
</gene>
<dbReference type="InterPro" id="IPR005793">
    <property type="entry name" value="Formyl_trans_C"/>
</dbReference>
<dbReference type="PANTHER" id="PTHR11138">
    <property type="entry name" value="METHIONYL-TRNA FORMYLTRANSFERASE"/>
    <property type="match status" value="1"/>
</dbReference>
<dbReference type="InterPro" id="IPR044135">
    <property type="entry name" value="Met-tRNA-FMT_C"/>
</dbReference>
<name>A0A1G1XK71_9BACT</name>
<dbReference type="HAMAP" id="MF_00182">
    <property type="entry name" value="Formyl_trans"/>
    <property type="match status" value="1"/>
</dbReference>
<reference evidence="8 9" key="1">
    <citation type="journal article" date="2016" name="Nat. Commun.">
        <title>Thousands of microbial genomes shed light on interconnected biogeochemical processes in an aquifer system.</title>
        <authorList>
            <person name="Anantharaman K."/>
            <person name="Brown C.T."/>
            <person name="Hug L.A."/>
            <person name="Sharon I."/>
            <person name="Castelle C.J."/>
            <person name="Probst A.J."/>
            <person name="Thomas B.C."/>
            <person name="Singh A."/>
            <person name="Wilkins M.J."/>
            <person name="Karaoz U."/>
            <person name="Brodie E.L."/>
            <person name="Williams K.H."/>
            <person name="Hubbard S.S."/>
            <person name="Banfield J.F."/>
        </authorList>
    </citation>
    <scope>NUCLEOTIDE SEQUENCE [LARGE SCALE GENOMIC DNA]</scope>
</reference>
<keyword evidence="4 5" id="KW-0648">Protein biosynthesis</keyword>
<dbReference type="InterPro" id="IPR005794">
    <property type="entry name" value="Fmt"/>
</dbReference>
<dbReference type="PANTHER" id="PTHR11138:SF5">
    <property type="entry name" value="METHIONYL-TRNA FORMYLTRANSFERASE, MITOCHONDRIAL"/>
    <property type="match status" value="1"/>
</dbReference>
<dbReference type="Proteomes" id="UP000178570">
    <property type="component" value="Unassembled WGS sequence"/>
</dbReference>
<evidence type="ECO:0000259" key="6">
    <source>
        <dbReference type="Pfam" id="PF00551"/>
    </source>
</evidence>
<comment type="catalytic activity">
    <reaction evidence="5">
        <text>L-methionyl-tRNA(fMet) + (6R)-10-formyltetrahydrofolate = N-formyl-L-methionyl-tRNA(fMet) + (6S)-5,6,7,8-tetrahydrofolate + H(+)</text>
        <dbReference type="Rhea" id="RHEA:24380"/>
        <dbReference type="Rhea" id="RHEA-COMP:9952"/>
        <dbReference type="Rhea" id="RHEA-COMP:9953"/>
        <dbReference type="ChEBI" id="CHEBI:15378"/>
        <dbReference type="ChEBI" id="CHEBI:57453"/>
        <dbReference type="ChEBI" id="CHEBI:78530"/>
        <dbReference type="ChEBI" id="CHEBI:78844"/>
        <dbReference type="ChEBI" id="CHEBI:195366"/>
        <dbReference type="EC" id="2.1.2.9"/>
    </reaction>
</comment>
<feature type="domain" description="Formyl transferase N-terminal" evidence="6">
    <location>
        <begin position="1"/>
        <end position="180"/>
    </location>
</feature>
<proteinExistence type="inferred from homology"/>
<dbReference type="CDD" id="cd08704">
    <property type="entry name" value="Met_tRNA_FMT_C"/>
    <property type="match status" value="1"/>
</dbReference>
<dbReference type="InterPro" id="IPR002376">
    <property type="entry name" value="Formyl_transf_N"/>
</dbReference>
<keyword evidence="3 5" id="KW-0808">Transferase</keyword>
<accession>A0A1G1XK71</accession>
<evidence type="ECO:0000256" key="1">
    <source>
        <dbReference type="ARBA" id="ARBA00010699"/>
    </source>
</evidence>
<comment type="function">
    <text evidence="5">Attaches a formyl group to the free amino group of methionyl-tRNA(fMet). The formyl group appears to play a dual role in the initiator identity of N-formylmethionyl-tRNA by promoting its recognition by IF2 and preventing the misappropriation of this tRNA by the elongation apparatus.</text>
</comment>
<comment type="similarity">
    <text evidence="1 5">Belongs to the Fmt family.</text>
</comment>
<dbReference type="NCBIfam" id="TIGR00460">
    <property type="entry name" value="fmt"/>
    <property type="match status" value="1"/>
</dbReference>
<dbReference type="EC" id="2.1.2.9" evidence="2 5"/>
<evidence type="ECO:0000313" key="9">
    <source>
        <dbReference type="Proteomes" id="UP000178570"/>
    </source>
</evidence>
<dbReference type="GO" id="GO:0004479">
    <property type="term" value="F:methionyl-tRNA formyltransferase activity"/>
    <property type="evidence" value="ECO:0007669"/>
    <property type="project" value="UniProtKB-UniRule"/>
</dbReference>
<comment type="caution">
    <text evidence="8">The sequence shown here is derived from an EMBL/GenBank/DDBJ whole genome shotgun (WGS) entry which is preliminary data.</text>
</comment>
<sequence>MKSVFFGGNQLSTIVLQKLLENNIRPDLIITSPDEPTGKKRILTPPPLKLKAQELNLETLQPVSLKKDLEIITKIKNLEPSLGIVAAYGKLIPKNILEIFPKGVLNLHPSLLPKYRGPSPIQTAILDNEKETGVSIISLDEQMDHGPILTQEKITLSGEEYFQELYEKLADWGGEILARTIPLWLHNKIAPLPQDDSKATVCKKLEWQDGKIILDDTTENIYAKIRALGKEPGCWIEIGEKKLIIKIIRAKPITNHDPSAHKPIVKTRFSELNKELILACKNGALLLEQVQPEGKKVISGKEFLNGYRHELKIKIPSEQQYD</sequence>
<organism evidence="8 9">
    <name type="scientific">Candidatus Brennerbacteria bacterium RIFOXYD1_FULL_41_16</name>
    <dbReference type="NCBI Taxonomy" id="1797529"/>
    <lineage>
        <taxon>Bacteria</taxon>
        <taxon>Candidatus Brenneribacteriota</taxon>
    </lineage>
</organism>
<evidence type="ECO:0000259" key="7">
    <source>
        <dbReference type="Pfam" id="PF02911"/>
    </source>
</evidence>
<dbReference type="Pfam" id="PF02911">
    <property type="entry name" value="Formyl_trans_C"/>
    <property type="match status" value="1"/>
</dbReference>
<dbReference type="SUPFAM" id="SSF50486">
    <property type="entry name" value="FMT C-terminal domain-like"/>
    <property type="match status" value="1"/>
</dbReference>
<evidence type="ECO:0000313" key="8">
    <source>
        <dbReference type="EMBL" id="OGY40294.1"/>
    </source>
</evidence>
<dbReference type="GO" id="GO:0005829">
    <property type="term" value="C:cytosol"/>
    <property type="evidence" value="ECO:0007669"/>
    <property type="project" value="TreeGrafter"/>
</dbReference>
<feature type="binding site" evidence="5">
    <location>
        <begin position="110"/>
        <end position="113"/>
    </location>
    <ligand>
        <name>(6S)-5,6,7,8-tetrahydrofolate</name>
        <dbReference type="ChEBI" id="CHEBI:57453"/>
    </ligand>
</feature>
<dbReference type="Gene3D" id="3.40.50.12230">
    <property type="match status" value="1"/>
</dbReference>
<evidence type="ECO:0000256" key="3">
    <source>
        <dbReference type="ARBA" id="ARBA00022679"/>
    </source>
</evidence>
<evidence type="ECO:0000256" key="5">
    <source>
        <dbReference type="HAMAP-Rule" id="MF_00182"/>
    </source>
</evidence>
<dbReference type="Pfam" id="PF00551">
    <property type="entry name" value="Formyl_trans_N"/>
    <property type="match status" value="1"/>
</dbReference>
<dbReference type="STRING" id="1797529.A2570_03390"/>
<dbReference type="InterPro" id="IPR041711">
    <property type="entry name" value="Met-tRNA-FMT_N"/>
</dbReference>
<dbReference type="InterPro" id="IPR036477">
    <property type="entry name" value="Formyl_transf_N_sf"/>
</dbReference>
<protein>
    <recommendedName>
        <fullName evidence="2 5">Methionyl-tRNA formyltransferase</fullName>
        <ecNumber evidence="2 5">2.1.2.9</ecNumber>
    </recommendedName>
</protein>
<feature type="domain" description="Formyl transferase C-terminal" evidence="7">
    <location>
        <begin position="205"/>
        <end position="308"/>
    </location>
</feature>
<dbReference type="InterPro" id="IPR011034">
    <property type="entry name" value="Formyl_transferase-like_C_sf"/>
</dbReference>
<evidence type="ECO:0000256" key="2">
    <source>
        <dbReference type="ARBA" id="ARBA00012261"/>
    </source>
</evidence>
<dbReference type="CDD" id="cd08646">
    <property type="entry name" value="FMT_core_Met-tRNA-FMT_N"/>
    <property type="match status" value="1"/>
</dbReference>
<dbReference type="EMBL" id="MHHY01000009">
    <property type="protein sequence ID" value="OGY40294.1"/>
    <property type="molecule type" value="Genomic_DNA"/>
</dbReference>
<evidence type="ECO:0000256" key="4">
    <source>
        <dbReference type="ARBA" id="ARBA00022917"/>
    </source>
</evidence>
<dbReference type="SUPFAM" id="SSF53328">
    <property type="entry name" value="Formyltransferase"/>
    <property type="match status" value="1"/>
</dbReference>